<dbReference type="Proteomes" id="UP000626109">
    <property type="component" value="Unassembled WGS sequence"/>
</dbReference>
<protein>
    <submittedName>
        <fullName evidence="3">Uncharacterized protein</fullName>
    </submittedName>
</protein>
<comment type="caution">
    <text evidence="3">The sequence shown here is derived from an EMBL/GenBank/DDBJ whole genome shotgun (WGS) entry which is preliminary data.</text>
</comment>
<evidence type="ECO:0000313" key="4">
    <source>
        <dbReference type="Proteomes" id="UP000626109"/>
    </source>
</evidence>
<gene>
    <name evidence="2" type="ORF">PGLA2088_LOCUS44240</name>
    <name evidence="3" type="ORF">PGLA2088_LOCUS49485</name>
</gene>
<reference evidence="3" key="1">
    <citation type="submission" date="2021-02" db="EMBL/GenBank/DDBJ databases">
        <authorList>
            <person name="Dougan E. K."/>
            <person name="Rhodes N."/>
            <person name="Thang M."/>
            <person name="Chan C."/>
        </authorList>
    </citation>
    <scope>NUCLEOTIDE SEQUENCE</scope>
</reference>
<keyword evidence="1" id="KW-0472">Membrane</keyword>
<feature type="transmembrane region" description="Helical" evidence="1">
    <location>
        <begin position="62"/>
        <end position="83"/>
    </location>
</feature>
<evidence type="ECO:0000256" key="1">
    <source>
        <dbReference type="SAM" id="Phobius"/>
    </source>
</evidence>
<sequence length="84" mass="9012">MQQPGEAVADFARRGNTVARMMARSKGLPVPFATAGLANCSETGKGYTMWTKDYPFRFDSGIISILVPVGVSFGGVIAIARMLR</sequence>
<accession>A0A813LT69</accession>
<dbReference type="AlphaFoldDB" id="A0A813LT69"/>
<keyword evidence="1" id="KW-1133">Transmembrane helix</keyword>
<dbReference type="EMBL" id="CAJNNW010035108">
    <property type="protein sequence ID" value="CAE8725692.1"/>
    <property type="molecule type" value="Genomic_DNA"/>
</dbReference>
<name>A0A813LT69_POLGL</name>
<dbReference type="EMBL" id="CAJNNW010037062">
    <property type="protein sequence ID" value="CAE8739133.1"/>
    <property type="molecule type" value="Genomic_DNA"/>
</dbReference>
<evidence type="ECO:0000313" key="3">
    <source>
        <dbReference type="EMBL" id="CAE8739133.1"/>
    </source>
</evidence>
<keyword evidence="1" id="KW-0812">Transmembrane</keyword>
<evidence type="ECO:0000313" key="2">
    <source>
        <dbReference type="EMBL" id="CAE8725692.1"/>
    </source>
</evidence>
<proteinExistence type="predicted"/>
<organism evidence="3 4">
    <name type="scientific">Polarella glacialis</name>
    <name type="common">Dinoflagellate</name>
    <dbReference type="NCBI Taxonomy" id="89957"/>
    <lineage>
        <taxon>Eukaryota</taxon>
        <taxon>Sar</taxon>
        <taxon>Alveolata</taxon>
        <taxon>Dinophyceae</taxon>
        <taxon>Suessiales</taxon>
        <taxon>Suessiaceae</taxon>
        <taxon>Polarella</taxon>
    </lineage>
</organism>